<dbReference type="OrthoDB" id="206108at2759"/>
<dbReference type="InterPro" id="IPR013324">
    <property type="entry name" value="RNA_pol_sigma_r3/r4-like"/>
</dbReference>
<dbReference type="GO" id="GO:0006352">
    <property type="term" value="P:DNA-templated transcription initiation"/>
    <property type="evidence" value="ECO:0007669"/>
    <property type="project" value="InterPro"/>
</dbReference>
<reference evidence="8 9" key="1">
    <citation type="submission" date="2017-03" db="EMBL/GenBank/DDBJ databases">
        <title>WGS assembly of Porphyra umbilicalis.</title>
        <authorList>
            <person name="Brawley S.H."/>
            <person name="Blouin N.A."/>
            <person name="Ficko-Blean E."/>
            <person name="Wheeler G.L."/>
            <person name="Lohr M."/>
            <person name="Goodson H.V."/>
            <person name="Jenkins J.W."/>
            <person name="Blaby-Haas C.E."/>
            <person name="Helliwell K.E."/>
            <person name="Chan C."/>
            <person name="Marriage T."/>
            <person name="Bhattacharya D."/>
            <person name="Klein A.S."/>
            <person name="Badis Y."/>
            <person name="Brodie J."/>
            <person name="Cao Y."/>
            <person name="Collen J."/>
            <person name="Dittami S.M."/>
            <person name="Gachon C.M."/>
            <person name="Green B.R."/>
            <person name="Karpowicz S."/>
            <person name="Kim J.W."/>
            <person name="Kudahl U."/>
            <person name="Lin S."/>
            <person name="Michel G."/>
            <person name="Mittag M."/>
            <person name="Olson B.J."/>
            <person name="Pangilinan J."/>
            <person name="Peng Y."/>
            <person name="Qiu H."/>
            <person name="Shu S."/>
            <person name="Singer J.T."/>
            <person name="Smith A.G."/>
            <person name="Sprecher B.N."/>
            <person name="Wagner V."/>
            <person name="Wang W."/>
            <person name="Wang Z.-Y."/>
            <person name="Yan J."/>
            <person name="Yarish C."/>
            <person name="Zoeuner-Riek S."/>
            <person name="Zhuang Y."/>
            <person name="Zou Y."/>
            <person name="Lindquist E.A."/>
            <person name="Grimwood J."/>
            <person name="Barry K."/>
            <person name="Rokhsar D.S."/>
            <person name="Schmutz J."/>
            <person name="Stiller J.W."/>
            <person name="Grossman A.R."/>
            <person name="Prochnik S.E."/>
        </authorList>
    </citation>
    <scope>NUCLEOTIDE SEQUENCE [LARGE SCALE GENOMIC DNA]</scope>
    <source>
        <strain evidence="8">4086291</strain>
    </source>
</reference>
<comment type="similarity">
    <text evidence="2">Belongs to the sigma-70 factor family.</text>
</comment>
<dbReference type="Pfam" id="PF04539">
    <property type="entry name" value="Sigma70_r3"/>
    <property type="match status" value="1"/>
</dbReference>
<keyword evidence="4" id="KW-0731">Sigma factor</keyword>
<dbReference type="Proteomes" id="UP000218209">
    <property type="component" value="Unassembled WGS sequence"/>
</dbReference>
<dbReference type="Pfam" id="PF04545">
    <property type="entry name" value="Sigma70_r4"/>
    <property type="match status" value="1"/>
</dbReference>
<dbReference type="InterPro" id="IPR007627">
    <property type="entry name" value="RNA_pol_sigma70_r2"/>
</dbReference>
<feature type="domain" description="RNA polymerase sigma-70" evidence="7">
    <location>
        <begin position="208"/>
        <end position="221"/>
    </location>
</feature>
<dbReference type="GO" id="GO:0003677">
    <property type="term" value="F:DNA binding"/>
    <property type="evidence" value="ECO:0007669"/>
    <property type="project" value="UniProtKB-KW"/>
</dbReference>
<comment type="subcellular location">
    <subcellularLocation>
        <location evidence="1">Plastid</location>
    </subcellularLocation>
</comment>
<dbReference type="NCBIfam" id="TIGR02937">
    <property type="entry name" value="sigma70-ECF"/>
    <property type="match status" value="1"/>
</dbReference>
<evidence type="ECO:0000256" key="2">
    <source>
        <dbReference type="ARBA" id="ARBA00007788"/>
    </source>
</evidence>
<sequence length="424" mass="46626">MVAFLSACSPAASTALDTRSAPNRLSDLRRPMSPQPVAWKRLRSSVAVSRNPLPVRTSQVTSGAPVRMVEAATGGGVGTATASATASSSSPGRPSGFGYRADVGDASLMAYLKEIGGVALLRDEEVVATSQLVTLLLAWEDVKSDFVATQHREPSIAEWAARLDMAPEVFARDLARARHAKDRLVSANLRLVVSIAKRYRNRGCSLSDLIQEGSLGLIRGAEKYDHTKGYRFATYASWWIRQAIQRALADTTRTIRLPVHVNTVATKASRTRQLLSQELGREPSEEELAERLGVTPARLDFILSKAVETSSVSLETPMFGGNSNGAASHTTLGDLLENKGVSPEEAVTAELLRDDLDNMLLMLSPRERDVMRLRYGFDDGKPKGMEEIARMYQVPTSRIRQMETRAIRRLKQNFCHVLRDYIDE</sequence>
<dbReference type="GO" id="GO:0009536">
    <property type="term" value="C:plastid"/>
    <property type="evidence" value="ECO:0007669"/>
    <property type="project" value="UniProtKB-SubCell"/>
</dbReference>
<protein>
    <recommendedName>
        <fullName evidence="7">RNA polymerase sigma-70 domain-containing protein</fullName>
    </recommendedName>
</protein>
<dbReference type="InterPro" id="IPR007624">
    <property type="entry name" value="RNA_pol_sigma70_r3"/>
</dbReference>
<evidence type="ECO:0000313" key="8">
    <source>
        <dbReference type="EMBL" id="OSX79375.1"/>
    </source>
</evidence>
<accession>A0A1X6PF57</accession>
<dbReference type="InterPro" id="IPR007630">
    <property type="entry name" value="RNA_pol_sigma70_r4"/>
</dbReference>
<evidence type="ECO:0000256" key="4">
    <source>
        <dbReference type="ARBA" id="ARBA00023082"/>
    </source>
</evidence>
<dbReference type="SUPFAM" id="SSF88946">
    <property type="entry name" value="Sigma2 domain of RNA polymerase sigma factors"/>
    <property type="match status" value="1"/>
</dbReference>
<dbReference type="PANTHER" id="PTHR30603:SF60">
    <property type="entry name" value="RNA POLYMERASE SIGMA FACTOR RPOD"/>
    <property type="match status" value="1"/>
</dbReference>
<keyword evidence="5" id="KW-0238">DNA-binding</keyword>
<evidence type="ECO:0000256" key="3">
    <source>
        <dbReference type="ARBA" id="ARBA00023015"/>
    </source>
</evidence>
<dbReference type="GO" id="GO:0016987">
    <property type="term" value="F:sigma factor activity"/>
    <property type="evidence" value="ECO:0007669"/>
    <property type="project" value="UniProtKB-KW"/>
</dbReference>
<evidence type="ECO:0000256" key="1">
    <source>
        <dbReference type="ARBA" id="ARBA00004474"/>
    </source>
</evidence>
<dbReference type="InterPro" id="IPR050239">
    <property type="entry name" value="Sigma-70_RNA_pol_init_factors"/>
</dbReference>
<dbReference type="PRINTS" id="PR00046">
    <property type="entry name" value="SIGMA70FCT"/>
</dbReference>
<dbReference type="PROSITE" id="PS00715">
    <property type="entry name" value="SIGMA70_1"/>
    <property type="match status" value="1"/>
</dbReference>
<dbReference type="InterPro" id="IPR000943">
    <property type="entry name" value="RNA_pol_sigma70"/>
</dbReference>
<dbReference type="Gene3D" id="1.10.601.10">
    <property type="entry name" value="RNA Polymerase Primary Sigma Factor"/>
    <property type="match status" value="1"/>
</dbReference>
<dbReference type="AlphaFoldDB" id="A0A1X6PF57"/>
<keyword evidence="6" id="KW-0804">Transcription</keyword>
<dbReference type="CDD" id="cd06171">
    <property type="entry name" value="Sigma70_r4"/>
    <property type="match status" value="1"/>
</dbReference>
<dbReference type="EMBL" id="KV918792">
    <property type="protein sequence ID" value="OSX79375.1"/>
    <property type="molecule type" value="Genomic_DNA"/>
</dbReference>
<gene>
    <name evidence="8" type="ORF">BU14_0079s0019</name>
</gene>
<evidence type="ECO:0000256" key="5">
    <source>
        <dbReference type="ARBA" id="ARBA00023125"/>
    </source>
</evidence>
<keyword evidence="3" id="KW-0805">Transcription regulation</keyword>
<dbReference type="SUPFAM" id="SSF88659">
    <property type="entry name" value="Sigma3 and sigma4 domains of RNA polymerase sigma factors"/>
    <property type="match status" value="2"/>
</dbReference>
<evidence type="ECO:0000256" key="6">
    <source>
        <dbReference type="ARBA" id="ARBA00023163"/>
    </source>
</evidence>
<dbReference type="InterPro" id="IPR014284">
    <property type="entry name" value="RNA_pol_sigma-70_dom"/>
</dbReference>
<evidence type="ECO:0000259" key="7">
    <source>
        <dbReference type="PROSITE" id="PS00715"/>
    </source>
</evidence>
<dbReference type="Gene3D" id="1.10.10.10">
    <property type="entry name" value="Winged helix-like DNA-binding domain superfamily/Winged helix DNA-binding domain"/>
    <property type="match status" value="2"/>
</dbReference>
<organism evidence="8 9">
    <name type="scientific">Porphyra umbilicalis</name>
    <name type="common">Purple laver</name>
    <name type="synonym">Red alga</name>
    <dbReference type="NCBI Taxonomy" id="2786"/>
    <lineage>
        <taxon>Eukaryota</taxon>
        <taxon>Rhodophyta</taxon>
        <taxon>Bangiophyceae</taxon>
        <taxon>Bangiales</taxon>
        <taxon>Bangiaceae</taxon>
        <taxon>Porphyra</taxon>
    </lineage>
</organism>
<dbReference type="InterPro" id="IPR013325">
    <property type="entry name" value="RNA_pol_sigma_r2"/>
</dbReference>
<dbReference type="Pfam" id="PF04542">
    <property type="entry name" value="Sigma70_r2"/>
    <property type="match status" value="1"/>
</dbReference>
<dbReference type="PANTHER" id="PTHR30603">
    <property type="entry name" value="RNA POLYMERASE SIGMA FACTOR RPO"/>
    <property type="match status" value="1"/>
</dbReference>
<keyword evidence="9" id="KW-1185">Reference proteome</keyword>
<evidence type="ECO:0000313" key="9">
    <source>
        <dbReference type="Proteomes" id="UP000218209"/>
    </source>
</evidence>
<dbReference type="InterPro" id="IPR036388">
    <property type="entry name" value="WH-like_DNA-bd_sf"/>
</dbReference>
<proteinExistence type="inferred from homology"/>
<name>A0A1X6PF57_PORUM</name>